<keyword evidence="8" id="KW-0804">Transcription</keyword>
<dbReference type="PROSITE" id="PS51061">
    <property type="entry name" value="R3H"/>
    <property type="match status" value="1"/>
</dbReference>
<evidence type="ECO:0000256" key="5">
    <source>
        <dbReference type="ARBA" id="ARBA00022771"/>
    </source>
</evidence>
<keyword evidence="15" id="KW-1185">Reference proteome</keyword>
<evidence type="ECO:0000259" key="12">
    <source>
        <dbReference type="PROSITE" id="PS50089"/>
    </source>
</evidence>
<keyword evidence="9" id="KW-0539">Nucleus</keyword>
<evidence type="ECO:0000256" key="4">
    <source>
        <dbReference type="ARBA" id="ARBA00022737"/>
    </source>
</evidence>
<keyword evidence="4" id="KW-0677">Repeat</keyword>
<dbReference type="EMBL" id="MCGT01000050">
    <property type="protein sequence ID" value="ORX44066.1"/>
    <property type="molecule type" value="Genomic_DNA"/>
</dbReference>
<dbReference type="SUPFAM" id="SSF82708">
    <property type="entry name" value="R3H domain"/>
    <property type="match status" value="1"/>
</dbReference>
<organism evidence="14 15">
    <name type="scientific">Hesseltinella vesiculosa</name>
    <dbReference type="NCBI Taxonomy" id="101127"/>
    <lineage>
        <taxon>Eukaryota</taxon>
        <taxon>Fungi</taxon>
        <taxon>Fungi incertae sedis</taxon>
        <taxon>Mucoromycota</taxon>
        <taxon>Mucoromycotina</taxon>
        <taxon>Mucoromycetes</taxon>
        <taxon>Mucorales</taxon>
        <taxon>Cunninghamellaceae</taxon>
        <taxon>Hesseltinella</taxon>
    </lineage>
</organism>
<evidence type="ECO:0000256" key="10">
    <source>
        <dbReference type="PROSITE-ProRule" id="PRU00175"/>
    </source>
</evidence>
<dbReference type="PANTHER" id="PTHR12360:SF12">
    <property type="entry name" value="TRANSCRIPTIONAL REPRESSOR NF-X1"/>
    <property type="match status" value="1"/>
</dbReference>
<dbReference type="GO" id="GO:0008270">
    <property type="term" value="F:zinc ion binding"/>
    <property type="evidence" value="ECO:0007669"/>
    <property type="project" value="UniProtKB-KW"/>
</dbReference>
<proteinExistence type="inferred from homology"/>
<dbReference type="PANTHER" id="PTHR12360">
    <property type="entry name" value="NUCLEAR TRANSCRIPTION FACTOR, X-BOX BINDING 1 NFX1"/>
    <property type="match status" value="1"/>
</dbReference>
<keyword evidence="6" id="KW-0862">Zinc</keyword>
<evidence type="ECO:0000259" key="13">
    <source>
        <dbReference type="PROSITE" id="PS51061"/>
    </source>
</evidence>
<evidence type="ECO:0000256" key="6">
    <source>
        <dbReference type="ARBA" id="ARBA00022833"/>
    </source>
</evidence>
<feature type="compositionally biased region" description="Polar residues" evidence="11">
    <location>
        <begin position="152"/>
        <end position="161"/>
    </location>
</feature>
<feature type="domain" description="RING-type" evidence="12">
    <location>
        <begin position="206"/>
        <end position="260"/>
    </location>
</feature>
<dbReference type="InterPro" id="IPR000967">
    <property type="entry name" value="Znf_NFX1"/>
</dbReference>
<dbReference type="CDD" id="cd06008">
    <property type="entry name" value="NF-X1-zinc-finger"/>
    <property type="match status" value="4"/>
</dbReference>
<protein>
    <recommendedName>
        <fullName evidence="16">R3H domain-containing protein</fullName>
    </recommendedName>
</protein>
<evidence type="ECO:0000256" key="1">
    <source>
        <dbReference type="ARBA" id="ARBA00004123"/>
    </source>
</evidence>
<feature type="compositionally biased region" description="Low complexity" evidence="11">
    <location>
        <begin position="28"/>
        <end position="40"/>
    </location>
</feature>
<feature type="compositionally biased region" description="Basic residues" evidence="11">
    <location>
        <begin position="168"/>
        <end position="182"/>
    </location>
</feature>
<dbReference type="GO" id="GO:0000981">
    <property type="term" value="F:DNA-binding transcription factor activity, RNA polymerase II-specific"/>
    <property type="evidence" value="ECO:0007669"/>
    <property type="project" value="TreeGrafter"/>
</dbReference>
<dbReference type="Gene3D" id="3.30.1370.50">
    <property type="entry name" value="R3H-like domain"/>
    <property type="match status" value="1"/>
</dbReference>
<feature type="compositionally biased region" description="Basic and acidic residues" evidence="11">
    <location>
        <begin position="137"/>
        <end position="148"/>
    </location>
</feature>
<evidence type="ECO:0000256" key="9">
    <source>
        <dbReference type="ARBA" id="ARBA00023242"/>
    </source>
</evidence>
<feature type="domain" description="R3H" evidence="13">
    <location>
        <begin position="849"/>
        <end position="912"/>
    </location>
</feature>
<comment type="subcellular location">
    <subcellularLocation>
        <location evidence="1">Nucleus</location>
    </subcellularLocation>
</comment>
<comment type="similarity">
    <text evidence="2">Belongs to the NFX1 family.</text>
</comment>
<evidence type="ECO:0000256" key="3">
    <source>
        <dbReference type="ARBA" id="ARBA00022723"/>
    </source>
</evidence>
<evidence type="ECO:0000313" key="15">
    <source>
        <dbReference type="Proteomes" id="UP000242146"/>
    </source>
</evidence>
<gene>
    <name evidence="14" type="ORF">DM01DRAFT_1340476</name>
</gene>
<dbReference type="AlphaFoldDB" id="A0A1X2G4W3"/>
<keyword evidence="7" id="KW-0805">Transcription regulation</keyword>
<evidence type="ECO:0000256" key="2">
    <source>
        <dbReference type="ARBA" id="ARBA00007269"/>
    </source>
</evidence>
<dbReference type="Proteomes" id="UP000242146">
    <property type="component" value="Unassembled WGS sequence"/>
</dbReference>
<dbReference type="InterPro" id="IPR036867">
    <property type="entry name" value="R3H_dom_sf"/>
</dbReference>
<feature type="region of interest" description="Disordered" evidence="11">
    <location>
        <begin position="954"/>
        <end position="978"/>
    </location>
</feature>
<reference evidence="14 15" key="1">
    <citation type="submission" date="2016-07" db="EMBL/GenBank/DDBJ databases">
        <title>Pervasive Adenine N6-methylation of Active Genes in Fungi.</title>
        <authorList>
            <consortium name="DOE Joint Genome Institute"/>
            <person name="Mondo S.J."/>
            <person name="Dannebaum R.O."/>
            <person name="Kuo R.C."/>
            <person name="Labutti K."/>
            <person name="Haridas S."/>
            <person name="Kuo A."/>
            <person name="Salamov A."/>
            <person name="Ahrendt S.R."/>
            <person name="Lipzen A."/>
            <person name="Sullivan W."/>
            <person name="Andreopoulos W.B."/>
            <person name="Clum A."/>
            <person name="Lindquist E."/>
            <person name="Daum C."/>
            <person name="Ramamoorthy G.K."/>
            <person name="Gryganskyi A."/>
            <person name="Culley D."/>
            <person name="Magnuson J.K."/>
            <person name="James T.Y."/>
            <person name="O'Malley M.A."/>
            <person name="Stajich J.E."/>
            <person name="Spatafora J.W."/>
            <person name="Visel A."/>
            <person name="Grigoriev I.V."/>
        </authorList>
    </citation>
    <scope>NUCLEOTIDE SEQUENCE [LARGE SCALE GENOMIC DNA]</scope>
    <source>
        <strain evidence="14 15">NRRL 3301</strain>
    </source>
</reference>
<dbReference type="OrthoDB" id="6512771at2759"/>
<dbReference type="Pfam" id="PF01422">
    <property type="entry name" value="zf-NF-X1"/>
    <property type="match status" value="6"/>
</dbReference>
<evidence type="ECO:0000256" key="7">
    <source>
        <dbReference type="ARBA" id="ARBA00023015"/>
    </source>
</evidence>
<dbReference type="GO" id="GO:0000977">
    <property type="term" value="F:RNA polymerase II transcription regulatory region sequence-specific DNA binding"/>
    <property type="evidence" value="ECO:0007669"/>
    <property type="project" value="TreeGrafter"/>
</dbReference>
<dbReference type="InterPro" id="IPR034078">
    <property type="entry name" value="NFX1_fam"/>
</dbReference>
<comment type="caution">
    <text evidence="14">The sequence shown here is derived from an EMBL/GenBank/DDBJ whole genome shotgun (WGS) entry which is preliminary data.</text>
</comment>
<dbReference type="InterPro" id="IPR001374">
    <property type="entry name" value="R3H_dom"/>
</dbReference>
<evidence type="ECO:0000256" key="8">
    <source>
        <dbReference type="ARBA" id="ARBA00023163"/>
    </source>
</evidence>
<dbReference type="GO" id="GO:0005634">
    <property type="term" value="C:nucleus"/>
    <property type="evidence" value="ECO:0007669"/>
    <property type="project" value="UniProtKB-SubCell"/>
</dbReference>
<keyword evidence="5 10" id="KW-0863">Zinc-finger</keyword>
<keyword evidence="3" id="KW-0479">Metal-binding</keyword>
<dbReference type="InterPro" id="IPR001841">
    <property type="entry name" value="Znf_RING"/>
</dbReference>
<evidence type="ECO:0008006" key="16">
    <source>
        <dbReference type="Google" id="ProtNLM"/>
    </source>
</evidence>
<feature type="region of interest" description="Disordered" evidence="11">
    <location>
        <begin position="1"/>
        <end position="187"/>
    </location>
</feature>
<accession>A0A1X2G4W3</accession>
<dbReference type="PROSITE" id="PS50089">
    <property type="entry name" value="ZF_RING_2"/>
    <property type="match status" value="1"/>
</dbReference>
<name>A0A1X2G4W3_9FUNG</name>
<dbReference type="Pfam" id="PF01424">
    <property type="entry name" value="R3H"/>
    <property type="match status" value="1"/>
</dbReference>
<evidence type="ECO:0000313" key="14">
    <source>
        <dbReference type="EMBL" id="ORX44066.1"/>
    </source>
</evidence>
<sequence>MGDSPTIVPSHLATSSTGEPSATRKPQDSQGSSSAAASDSPKPPKHRRPRKKKPKTPVNPDEQANDTPEQDASKKQSKQSNGLVAADGNKTASSSKKPRKKKSNTHLDPGSPATADTIKDESNGNATLTNKKKNKAKDKPKGSNEKPRFNKNRAQAQLTTDQNDKPSKPHHADHHHHSRNAKKNGPVADDMASTMAYELTVGSYECMVCWDVIRPAHHTWTCENCWAVFHIDCISKWASKSLKDTSTNVMITAWRCPGCQHKRTALPHGYFCFCGKQKNPNPSRYQTPHTCDQLCKRSRVCPHACVLPCHPGPCPPCTSMGSVTVCFCGKERRQAKCVDTDYDTNAYSCKTICGQRLGCGEHTCQETCHPGLCPPCQVVNVEQECYCGQTTRSTRCGDGLPFASADGHIGHFTCDNKCTKTYDCGVHQCDQGCHPCQSSTTCPYSPERILTCPCGATNMEDLCQPRTSCQDPIPTCGGICHKALPCGHNCPQPCHRGPCNPCELPVKVPCRCQATEFDAICGQETPVRTCDRVCKAIRNCGRHPCRETCCAGAKLKGKKRTPGAERAHDCPLTCERQLSCGKHACQQLCHKGPCAPCLEATFDEIACHCGRTRLDPPIRCGTQLPACPHPCQRESPCGHIRLLQHNCHPDDEPCPPCPILISRQCECGKTELKNIPCYRAAAHCGTVCGKPLACGQHSCQRTCHKGDCLPEDSAECQQLCQRSRQACGHPCQLTCHGDSVCPETNPCEARIRASCACGQHAMDIPCLATADSSGSSETLPCNDFCAKIERNRRLAAALDLQRPDVVLDALGQTTIDSQHLTNDEDVPYLSSDDLGYYDEEIRQFYLANRSWALAMEQQLIAFANDANATMFHFKPMRPIFRRFIHRYAIHFNIAAEALDPEPQRSVCLRKSLGASRVPPILLSKAVHDPNLMAPPTTSALLAAKALYAKKNDTSSTATATSDNGFTTPGSAVPAKTPRPPVNALKVGGLAFGILQEDLDTIVKPVLLDITYTTQWGQEAADCILVPALGSMTDMEQREDAIWNWKKQLQNAFFFKDMPATVECCWINQAGEITWTEKSTRSPSSSVTTRVQPMQLNRFDVLQQDAE</sequence>
<feature type="compositionally biased region" description="Basic residues" evidence="11">
    <location>
        <begin position="43"/>
        <end position="55"/>
    </location>
</feature>
<dbReference type="STRING" id="101127.A0A1X2G4W3"/>
<feature type="compositionally biased region" description="Low complexity" evidence="11">
    <location>
        <begin position="954"/>
        <end position="963"/>
    </location>
</feature>
<dbReference type="SMART" id="SM00393">
    <property type="entry name" value="R3H"/>
    <property type="match status" value="1"/>
</dbReference>
<dbReference type="GO" id="GO:0000122">
    <property type="term" value="P:negative regulation of transcription by RNA polymerase II"/>
    <property type="evidence" value="ECO:0007669"/>
    <property type="project" value="TreeGrafter"/>
</dbReference>
<evidence type="ECO:0000256" key="11">
    <source>
        <dbReference type="SAM" id="MobiDB-lite"/>
    </source>
</evidence>
<dbReference type="SMART" id="SM00438">
    <property type="entry name" value="ZnF_NFX"/>
    <property type="match status" value="9"/>
</dbReference>